<organism evidence="2 3">
    <name type="scientific">Discina gigas</name>
    <dbReference type="NCBI Taxonomy" id="1032678"/>
    <lineage>
        <taxon>Eukaryota</taxon>
        <taxon>Fungi</taxon>
        <taxon>Dikarya</taxon>
        <taxon>Ascomycota</taxon>
        <taxon>Pezizomycotina</taxon>
        <taxon>Pezizomycetes</taxon>
        <taxon>Pezizales</taxon>
        <taxon>Discinaceae</taxon>
        <taxon>Discina</taxon>
    </lineage>
</organism>
<comment type="caution">
    <text evidence="2">The sequence shown here is derived from an EMBL/GenBank/DDBJ whole genome shotgun (WGS) entry which is preliminary data.</text>
</comment>
<dbReference type="SUPFAM" id="SSF53474">
    <property type="entry name" value="alpha/beta-Hydrolases"/>
    <property type="match status" value="1"/>
</dbReference>
<protein>
    <recommendedName>
        <fullName evidence="1">AB hydrolase-1 domain-containing protein</fullName>
    </recommendedName>
</protein>
<dbReference type="Pfam" id="PF12697">
    <property type="entry name" value="Abhydrolase_6"/>
    <property type="match status" value="1"/>
</dbReference>
<dbReference type="Gene3D" id="3.40.50.1820">
    <property type="entry name" value="alpha/beta hydrolase"/>
    <property type="match status" value="1"/>
</dbReference>
<reference evidence="2 3" key="1">
    <citation type="submission" date="2024-02" db="EMBL/GenBank/DDBJ databases">
        <title>Discinaceae phylogenomics.</title>
        <authorList>
            <person name="Dirks A.C."/>
            <person name="James T.Y."/>
        </authorList>
    </citation>
    <scope>NUCLEOTIDE SEQUENCE [LARGE SCALE GENOMIC DNA]</scope>
    <source>
        <strain evidence="2 3">ACD0624</strain>
    </source>
</reference>
<evidence type="ECO:0000313" key="3">
    <source>
        <dbReference type="Proteomes" id="UP001447188"/>
    </source>
</evidence>
<keyword evidence="3" id="KW-1185">Reference proteome</keyword>
<sequence length="373" mass="41601">MALFNITPHTISASHIREFPRGSTSAVAPPQLKFVVNQYVPRSQLDLPSPGDLTIIFCHGNGLPKVNPSPLSSEFKAKLKRLQELYEPFFDEVLLRYENSGLKIRAIWAPDAVHQGASGILNESFIGDEQMQPPLVGIGHSYGAHAVARAALNHSSLFTSLVLLDPVLEEIGVVPPSAPGRHPAQATANRLDTWPSLAEAEKFIRSRPFNTYWDPRVLDLYIKHGFRSLPTITYPDKTGVTLTTPKHQEVYTFLRPSPEFKTKAQLGRAEPGITFRHLKYLAPPVLYIIGSKSAFSGPVLNKRKINNTRVAEVEIIEGYGHLIPLEAPVLTAELAVTYLIRQVKRWGKEAEKDLKTVRSQHLSNDFLERLSKL</sequence>
<dbReference type="InterPro" id="IPR029058">
    <property type="entry name" value="AB_hydrolase_fold"/>
</dbReference>
<accession>A0ABR3GNG7</accession>
<name>A0ABR3GNG7_9PEZI</name>
<gene>
    <name evidence="2" type="ORF">Q9L58_003517</name>
</gene>
<dbReference type="InterPro" id="IPR000073">
    <property type="entry name" value="AB_hydrolase_1"/>
</dbReference>
<evidence type="ECO:0000259" key="1">
    <source>
        <dbReference type="Pfam" id="PF12697"/>
    </source>
</evidence>
<dbReference type="Proteomes" id="UP001447188">
    <property type="component" value="Unassembled WGS sequence"/>
</dbReference>
<evidence type="ECO:0000313" key="2">
    <source>
        <dbReference type="EMBL" id="KAL0637462.1"/>
    </source>
</evidence>
<dbReference type="EMBL" id="JBBBZM010000034">
    <property type="protein sequence ID" value="KAL0637462.1"/>
    <property type="molecule type" value="Genomic_DNA"/>
</dbReference>
<proteinExistence type="predicted"/>
<feature type="domain" description="AB hydrolase-1" evidence="1">
    <location>
        <begin position="55"/>
        <end position="333"/>
    </location>
</feature>